<dbReference type="InterPro" id="IPR056884">
    <property type="entry name" value="NPHP3-like_N"/>
</dbReference>
<organism evidence="5 6">
    <name type="scientific">Amylocarpus encephaloides</name>
    <dbReference type="NCBI Taxonomy" id="45428"/>
    <lineage>
        <taxon>Eukaryota</taxon>
        <taxon>Fungi</taxon>
        <taxon>Dikarya</taxon>
        <taxon>Ascomycota</taxon>
        <taxon>Pezizomycotina</taxon>
        <taxon>Leotiomycetes</taxon>
        <taxon>Helotiales</taxon>
        <taxon>Helotiales incertae sedis</taxon>
        <taxon>Amylocarpus</taxon>
    </lineage>
</organism>
<dbReference type="Proteomes" id="UP000824998">
    <property type="component" value="Unassembled WGS sequence"/>
</dbReference>
<dbReference type="SUPFAM" id="SSF50978">
    <property type="entry name" value="WD40 repeat-like"/>
    <property type="match status" value="1"/>
</dbReference>
<dbReference type="EMBL" id="MU251817">
    <property type="protein sequence ID" value="KAG9229085.1"/>
    <property type="molecule type" value="Genomic_DNA"/>
</dbReference>
<dbReference type="SMART" id="SM00320">
    <property type="entry name" value="WD40"/>
    <property type="match status" value="2"/>
</dbReference>
<evidence type="ECO:0000256" key="3">
    <source>
        <dbReference type="PROSITE-ProRule" id="PRU00221"/>
    </source>
</evidence>
<evidence type="ECO:0000313" key="5">
    <source>
        <dbReference type="EMBL" id="KAG9229085.1"/>
    </source>
</evidence>
<dbReference type="PANTHER" id="PTHR10039:SF14">
    <property type="entry name" value="NACHT DOMAIN-CONTAINING PROTEIN"/>
    <property type="match status" value="1"/>
</dbReference>
<feature type="repeat" description="WD" evidence="3">
    <location>
        <begin position="601"/>
        <end position="642"/>
    </location>
</feature>
<keyword evidence="2" id="KW-0677">Repeat</keyword>
<dbReference type="InterPro" id="IPR036322">
    <property type="entry name" value="WD40_repeat_dom_sf"/>
</dbReference>
<accession>A0A9P7Y9S8</accession>
<dbReference type="PROSITE" id="PS00678">
    <property type="entry name" value="WD_REPEATS_1"/>
    <property type="match status" value="1"/>
</dbReference>
<evidence type="ECO:0000313" key="6">
    <source>
        <dbReference type="Proteomes" id="UP000824998"/>
    </source>
</evidence>
<dbReference type="Pfam" id="PF00400">
    <property type="entry name" value="WD40"/>
    <property type="match status" value="3"/>
</dbReference>
<dbReference type="Pfam" id="PF24883">
    <property type="entry name" value="NPHP3_N"/>
    <property type="match status" value="1"/>
</dbReference>
<comment type="caution">
    <text evidence="5">The sequence shown here is derived from an EMBL/GenBank/DDBJ whole genome shotgun (WGS) entry which is preliminary data.</text>
</comment>
<gene>
    <name evidence="5" type="ORF">BJ875DRAFT_508153</name>
</gene>
<dbReference type="AlphaFoldDB" id="A0A9P7Y9S8"/>
<evidence type="ECO:0000259" key="4">
    <source>
        <dbReference type="Pfam" id="PF24883"/>
    </source>
</evidence>
<evidence type="ECO:0000256" key="2">
    <source>
        <dbReference type="ARBA" id="ARBA00022737"/>
    </source>
</evidence>
<feature type="domain" description="Nephrocystin 3-like N-terminal" evidence="4">
    <location>
        <begin position="107"/>
        <end position="209"/>
    </location>
</feature>
<keyword evidence="1 3" id="KW-0853">WD repeat</keyword>
<dbReference type="InterPro" id="IPR001680">
    <property type="entry name" value="WD40_rpt"/>
</dbReference>
<keyword evidence="6" id="KW-1185">Reference proteome</keyword>
<dbReference type="InterPro" id="IPR015943">
    <property type="entry name" value="WD40/YVTN_repeat-like_dom_sf"/>
</dbReference>
<protein>
    <recommendedName>
        <fullName evidence="4">Nephrocystin 3-like N-terminal domain-containing protein</fullName>
    </recommendedName>
</protein>
<dbReference type="InterPro" id="IPR019775">
    <property type="entry name" value="WD40_repeat_CS"/>
</dbReference>
<proteinExistence type="predicted"/>
<sequence>MIGIATKAEVKGLEEGIREMKELPSSFQEEAGGVNQTNRDGSDNFTNVGLGTMKNYKAAGNMHFDDLSQQTDSQNRSCLQALRTTDPHVDKKCIEQTKGGLLKDSYIWILENYEFRRWQNNTSKQSRLLWIRGDPGKGKTMRPLLVALSYFFCQATDPPINSATAVLRGLIYLLVDQQPALLKHVRMKYDDAGKELFSTYVIIDALDEYVTGLLQLLRFFDETSPAYPRLNQDSISAAVKTYIEHKVGELAKRKKYNAKLECFVRNYLSSNTDATFLWVALVLQALETIDRRNTHKRVREFPPGLGPLYRQMMDQICESDQPISASEYSLSIVAVVYRPMTLRELVSLDDELVSLNDELHKLDNVKNLPEDIKNLERTVGQCRSFLTIRESTVYFIHQSAKDFLYQENASRELFPSRVAEVHYTVFSRSLQIMSRAPRLDIYSLRTPGISIDQIKPPNPDPLAAVRNTLGNNLTLEDGGLLEALSLMGSLSNGIVTIRKLKNWLEAEKCPHLYAFVHDAKRFVLHNTLVIEQAPLQLYCSAIIFTPAQSIVRVAFENCIPSWIQKVPKVQERWDALQQTLEGHSSSVNSVAFSPDGKHVTLEGHSSTVNSVAFSPNGKHVVSGSYDKTVRLWDAATGAPLQTLEGHSNWVNSVAFSPDGKLRVLSVLDNWVYYIRALVWETLYY</sequence>
<reference evidence="5" key="1">
    <citation type="journal article" date="2021" name="IMA Fungus">
        <title>Genomic characterization of three marine fungi, including Emericellopsis atlantica sp. nov. with signatures of a generalist lifestyle and marine biomass degradation.</title>
        <authorList>
            <person name="Hagestad O.C."/>
            <person name="Hou L."/>
            <person name="Andersen J.H."/>
            <person name="Hansen E.H."/>
            <person name="Altermark B."/>
            <person name="Li C."/>
            <person name="Kuhnert E."/>
            <person name="Cox R.J."/>
            <person name="Crous P.W."/>
            <person name="Spatafora J.W."/>
            <person name="Lail K."/>
            <person name="Amirebrahimi M."/>
            <person name="Lipzen A."/>
            <person name="Pangilinan J."/>
            <person name="Andreopoulos W."/>
            <person name="Hayes R.D."/>
            <person name="Ng V."/>
            <person name="Grigoriev I.V."/>
            <person name="Jackson S.A."/>
            <person name="Sutton T.D.S."/>
            <person name="Dobson A.D.W."/>
            <person name="Rama T."/>
        </authorList>
    </citation>
    <scope>NUCLEOTIDE SEQUENCE</scope>
    <source>
        <strain evidence="5">TRa018bII</strain>
    </source>
</reference>
<dbReference type="OrthoDB" id="3783534at2759"/>
<dbReference type="Gene3D" id="2.130.10.10">
    <property type="entry name" value="YVTN repeat-like/Quinoprotein amine dehydrogenase"/>
    <property type="match status" value="2"/>
</dbReference>
<dbReference type="PROSITE" id="PS50082">
    <property type="entry name" value="WD_REPEATS_2"/>
    <property type="match status" value="1"/>
</dbReference>
<evidence type="ECO:0000256" key="1">
    <source>
        <dbReference type="ARBA" id="ARBA00022574"/>
    </source>
</evidence>
<dbReference type="PROSITE" id="PS50294">
    <property type="entry name" value="WD_REPEATS_REGION"/>
    <property type="match status" value="1"/>
</dbReference>
<dbReference type="PANTHER" id="PTHR10039">
    <property type="entry name" value="AMELOGENIN"/>
    <property type="match status" value="1"/>
</dbReference>
<name>A0A9P7Y9S8_9HELO</name>